<comment type="caution">
    <text evidence="2">The sequence shown here is derived from an EMBL/GenBank/DDBJ whole genome shotgun (WGS) entry which is preliminary data.</text>
</comment>
<sequence length="96" mass="10359">MLWGSRLFVSCVFSTRPAGRTVARRNAAQAAAVTSAARREREAVSSWPAQRDRAPLTRPGSQPVVRPLARSAPSNGQLLTPAFDAVQEQDITLDEG</sequence>
<reference evidence="2 3" key="1">
    <citation type="submission" date="2016-10" db="EMBL/GenBank/DDBJ databases">
        <title>Genome sequence of Streptomyces sp. MUSC 1.</title>
        <authorList>
            <person name="Lee L.-H."/>
            <person name="Ser H.-L."/>
            <person name="Law J.W.-F."/>
        </authorList>
    </citation>
    <scope>NUCLEOTIDE SEQUENCE [LARGE SCALE GENOMIC DNA]</scope>
    <source>
        <strain evidence="2 3">MUSC 1</strain>
    </source>
</reference>
<dbReference type="EMBL" id="MLYO01000120">
    <property type="protein sequence ID" value="OIJ86773.1"/>
    <property type="molecule type" value="Genomic_DNA"/>
</dbReference>
<name>A0A1S2NZ67_9ACTN</name>
<proteinExistence type="predicted"/>
<feature type="region of interest" description="Disordered" evidence="1">
    <location>
        <begin position="34"/>
        <end position="64"/>
    </location>
</feature>
<accession>A0A1S2NZ67</accession>
<evidence type="ECO:0000313" key="2">
    <source>
        <dbReference type="EMBL" id="OIJ86773.1"/>
    </source>
</evidence>
<dbReference type="Proteomes" id="UP000179642">
    <property type="component" value="Unassembled WGS sequence"/>
</dbReference>
<keyword evidence="3" id="KW-1185">Reference proteome</keyword>
<organism evidence="2 3">
    <name type="scientific">Streptomyces monashensis</name>
    <dbReference type="NCBI Taxonomy" id="1678012"/>
    <lineage>
        <taxon>Bacteria</taxon>
        <taxon>Bacillati</taxon>
        <taxon>Actinomycetota</taxon>
        <taxon>Actinomycetes</taxon>
        <taxon>Kitasatosporales</taxon>
        <taxon>Streptomycetaceae</taxon>
        <taxon>Streptomyces</taxon>
    </lineage>
</organism>
<dbReference type="AlphaFoldDB" id="A0A1S2NZ67"/>
<gene>
    <name evidence="2" type="ORF">BIV23_43620</name>
</gene>
<evidence type="ECO:0000256" key="1">
    <source>
        <dbReference type="SAM" id="MobiDB-lite"/>
    </source>
</evidence>
<protein>
    <submittedName>
        <fullName evidence="2">Uncharacterized protein</fullName>
    </submittedName>
</protein>
<evidence type="ECO:0000313" key="3">
    <source>
        <dbReference type="Proteomes" id="UP000179642"/>
    </source>
</evidence>